<feature type="compositionally biased region" description="Polar residues" evidence="1">
    <location>
        <begin position="7"/>
        <end position="19"/>
    </location>
</feature>
<protein>
    <submittedName>
        <fullName evidence="2">Uncharacterized protein</fullName>
    </submittedName>
</protein>
<feature type="region of interest" description="Disordered" evidence="1">
    <location>
        <begin position="139"/>
        <end position="205"/>
    </location>
</feature>
<comment type="caution">
    <text evidence="2">The sequence shown here is derived from an EMBL/GenBank/DDBJ whole genome shotgun (WGS) entry which is preliminary data.</text>
</comment>
<name>A0A8S1EIN6_9PELO</name>
<evidence type="ECO:0000313" key="2">
    <source>
        <dbReference type="EMBL" id="CAB3399791.1"/>
    </source>
</evidence>
<accession>A0A8S1EIN6</accession>
<feature type="compositionally biased region" description="Basic and acidic residues" evidence="1">
    <location>
        <begin position="171"/>
        <end position="205"/>
    </location>
</feature>
<dbReference type="AlphaFoldDB" id="A0A8S1EIN6"/>
<feature type="compositionally biased region" description="Basic and acidic residues" evidence="1">
    <location>
        <begin position="40"/>
        <end position="51"/>
    </location>
</feature>
<dbReference type="Proteomes" id="UP000494206">
    <property type="component" value="Unassembled WGS sequence"/>
</dbReference>
<gene>
    <name evidence="2" type="ORF">CBOVIS_LOCUS2858</name>
</gene>
<keyword evidence="3" id="KW-1185">Reference proteome</keyword>
<organism evidence="2 3">
    <name type="scientific">Caenorhabditis bovis</name>
    <dbReference type="NCBI Taxonomy" id="2654633"/>
    <lineage>
        <taxon>Eukaryota</taxon>
        <taxon>Metazoa</taxon>
        <taxon>Ecdysozoa</taxon>
        <taxon>Nematoda</taxon>
        <taxon>Chromadorea</taxon>
        <taxon>Rhabditida</taxon>
        <taxon>Rhabditina</taxon>
        <taxon>Rhabditomorpha</taxon>
        <taxon>Rhabditoidea</taxon>
        <taxon>Rhabditidae</taxon>
        <taxon>Peloderinae</taxon>
        <taxon>Caenorhabditis</taxon>
    </lineage>
</organism>
<feature type="compositionally biased region" description="Basic and acidic residues" evidence="1">
    <location>
        <begin position="21"/>
        <end position="33"/>
    </location>
</feature>
<dbReference type="EMBL" id="CADEPM010000002">
    <property type="protein sequence ID" value="CAB3399791.1"/>
    <property type="molecule type" value="Genomic_DNA"/>
</dbReference>
<reference evidence="2 3" key="1">
    <citation type="submission" date="2020-04" db="EMBL/GenBank/DDBJ databases">
        <authorList>
            <person name="Laetsch R D."/>
            <person name="Stevens L."/>
            <person name="Kumar S."/>
            <person name="Blaxter L. M."/>
        </authorList>
    </citation>
    <scope>NUCLEOTIDE SEQUENCE [LARGE SCALE GENOMIC DNA]</scope>
</reference>
<proteinExistence type="predicted"/>
<evidence type="ECO:0000313" key="3">
    <source>
        <dbReference type="Proteomes" id="UP000494206"/>
    </source>
</evidence>
<sequence>MPVRNALSATNGNGMNSSLAKKVDEPMDCDEVKNASVPMELDHTTVPDEGKPATAIKPIDLNSSYTTSVVAPEKQPALKTSNLPEGCITKLIEEKVEEWRETRPNEASDVAVAASALISLGECNSASSYEDDEWMEVDNPLWSDESDGGDIDYYNGSPDHDAMSDQNCSDNSKHDETSDSEKNKSDNTEEVDVREKEVNGKKRPFEVDDKYLQALCKADQGPPKAPLPNNQTSLTFPSRQSLRNAQKIAFSFVDHSKYPNLKWNPAPPPEKKSKVKMAQSKVEPWLESFDSLIQRLGADVERGNANAKNDKDNGAVRRFQGLPKKEERESAILKAALRCRPGMIRGPLQYGILNSNIGSSHSLRSCDYNVLHDHTYALPRSDHEVAYRCTIGDDEILGKEGDFDIPDLNDVGPQWENELSPIMADYIRNCFIYRNRRNTATTRKESTVKEPKKAVKLYDAYPKRKRDANGN</sequence>
<evidence type="ECO:0000256" key="1">
    <source>
        <dbReference type="SAM" id="MobiDB-lite"/>
    </source>
</evidence>
<feature type="region of interest" description="Disordered" evidence="1">
    <location>
        <begin position="1"/>
        <end position="55"/>
    </location>
</feature>